<sequence length="345" mass="39964">MMETNKRLSQQLSEAERKASRLEKEVGQLKETLQEKTLALHTRERELSQAHRQAKKRYALHFKKEQERKDAVEKAERLQQQLAQLQSENLSLRQKLRKAERKTSGLEKQVDNLKETLSEKTLALEMRERELNQAQNQANELAQLQSENLLLRQQLEDMKNKTAQEQMRTVAQLQGELADAFRKLLTAEGSLKACTRQRDYLKQENSVLQEDLDKAKAKLCELSAQLELESEISLQLKARNQELRELAALLPHRLATPEEGHATTALYGEEWEQRAPEADGEMHGLTPRLQTQAAAQARREEIKTTDTSWKEPLMQTIRVLKRDLERAWSMQEETARQLAEIKSSK</sequence>
<accession>A0ABC9XLU7</accession>
<keyword evidence="1" id="KW-0175">Coiled coil</keyword>
<evidence type="ECO:0000313" key="4">
    <source>
        <dbReference type="EMBL" id="GAB0198665.1"/>
    </source>
</evidence>
<feature type="region of interest" description="Disordered" evidence="2">
    <location>
        <begin position="1"/>
        <end position="28"/>
    </location>
</feature>
<reference evidence="4 5" key="1">
    <citation type="submission" date="2024-06" db="EMBL/GenBank/DDBJ databases">
        <title>The draft genome of Grus japonensis, version 3.</title>
        <authorList>
            <person name="Nabeshima K."/>
            <person name="Suzuki S."/>
            <person name="Onuma M."/>
        </authorList>
    </citation>
    <scope>NUCLEOTIDE SEQUENCE [LARGE SCALE GENOMIC DNA]</scope>
    <source>
        <strain evidence="4 5">451A</strain>
    </source>
</reference>
<evidence type="ECO:0000313" key="5">
    <source>
        <dbReference type="Proteomes" id="UP001623348"/>
    </source>
</evidence>
<gene>
    <name evidence="4" type="ORF">GRJ2_002331900</name>
</gene>
<feature type="domain" description="CCDC144C-like coiled-coil" evidence="3">
    <location>
        <begin position="3"/>
        <end position="96"/>
    </location>
</feature>
<protein>
    <submittedName>
        <fullName evidence="4">Ankyrin repeat domain-containing protein 26-like</fullName>
    </submittedName>
</protein>
<evidence type="ECO:0000259" key="3">
    <source>
        <dbReference type="Pfam" id="PF14915"/>
    </source>
</evidence>
<organism evidence="4 5">
    <name type="scientific">Grus japonensis</name>
    <name type="common">Japanese crane</name>
    <name type="synonym">Red-crowned crane</name>
    <dbReference type="NCBI Taxonomy" id="30415"/>
    <lineage>
        <taxon>Eukaryota</taxon>
        <taxon>Metazoa</taxon>
        <taxon>Chordata</taxon>
        <taxon>Craniata</taxon>
        <taxon>Vertebrata</taxon>
        <taxon>Euteleostomi</taxon>
        <taxon>Archelosauria</taxon>
        <taxon>Archosauria</taxon>
        <taxon>Dinosauria</taxon>
        <taxon>Saurischia</taxon>
        <taxon>Theropoda</taxon>
        <taxon>Coelurosauria</taxon>
        <taxon>Aves</taxon>
        <taxon>Neognathae</taxon>
        <taxon>Neoaves</taxon>
        <taxon>Gruiformes</taxon>
        <taxon>Gruidae</taxon>
        <taxon>Grus</taxon>
    </lineage>
</organism>
<keyword evidence="5" id="KW-1185">Reference proteome</keyword>
<evidence type="ECO:0000256" key="2">
    <source>
        <dbReference type="SAM" id="MobiDB-lite"/>
    </source>
</evidence>
<dbReference type="Pfam" id="PF14915">
    <property type="entry name" value="CCDC144C"/>
    <property type="match status" value="1"/>
</dbReference>
<name>A0ABC9XLU7_GRUJA</name>
<dbReference type="EMBL" id="BAAFJT010000021">
    <property type="protein sequence ID" value="GAB0198665.1"/>
    <property type="molecule type" value="Genomic_DNA"/>
</dbReference>
<proteinExistence type="predicted"/>
<dbReference type="InterPro" id="IPR039497">
    <property type="entry name" value="CC144C-like_CC_dom"/>
</dbReference>
<dbReference type="AlphaFoldDB" id="A0ABC9XLU7"/>
<dbReference type="Proteomes" id="UP001623348">
    <property type="component" value="Unassembled WGS sequence"/>
</dbReference>
<evidence type="ECO:0000256" key="1">
    <source>
        <dbReference type="ARBA" id="ARBA00023054"/>
    </source>
</evidence>
<feature type="compositionally biased region" description="Basic and acidic residues" evidence="2">
    <location>
        <begin position="14"/>
        <end position="28"/>
    </location>
</feature>
<comment type="caution">
    <text evidence="4">The sequence shown here is derived from an EMBL/GenBank/DDBJ whole genome shotgun (WGS) entry which is preliminary data.</text>
</comment>